<dbReference type="InterPro" id="IPR001251">
    <property type="entry name" value="CRAL-TRIO_dom"/>
</dbReference>
<evidence type="ECO:0000259" key="1">
    <source>
        <dbReference type="PROSITE" id="PS50191"/>
    </source>
</evidence>
<comment type="caution">
    <text evidence="2">The sequence shown here is derived from an EMBL/GenBank/DDBJ whole genome shotgun (WGS) entry which is preliminary data.</text>
</comment>
<dbReference type="PANTHER" id="PTHR45657">
    <property type="entry name" value="CRAL-TRIO DOMAIN-CONTAINING PROTEIN YKL091C-RELATED"/>
    <property type="match status" value="1"/>
</dbReference>
<reference evidence="2" key="2">
    <citation type="submission" date="2023-07" db="EMBL/GenBank/DDBJ databases">
        <authorList>
            <consortium name="Lawrence Berkeley National Laboratory"/>
            <person name="Haridas S."/>
            <person name="Hensen N."/>
            <person name="Bonometti L."/>
            <person name="Westerberg I."/>
            <person name="Brannstrom I.O."/>
            <person name="Guillou S."/>
            <person name="Cros-Aarteil S."/>
            <person name="Calhoun S."/>
            <person name="Kuo A."/>
            <person name="Mondo S."/>
            <person name="Pangilinan J."/>
            <person name="Riley R."/>
            <person name="LaButti K."/>
            <person name="Andreopoulos B."/>
            <person name="Lipzen A."/>
            <person name="Chen C."/>
            <person name="Yanf M."/>
            <person name="Daum C."/>
            <person name="Ng V."/>
            <person name="Clum A."/>
            <person name="Steindorff A."/>
            <person name="Ohm R."/>
            <person name="Martin F."/>
            <person name="Silar P."/>
            <person name="Natvig D."/>
            <person name="Lalanne C."/>
            <person name="Gautier V."/>
            <person name="Ament-velasquez S.L."/>
            <person name="Kruys A."/>
            <person name="Hutchinson M.I."/>
            <person name="Powell A.J."/>
            <person name="Barry K."/>
            <person name="Miller A.N."/>
            <person name="Grigoriev I.V."/>
            <person name="Debuchy R."/>
            <person name="Gladieux P."/>
            <person name="Thoren M.H."/>
            <person name="Johannesson H."/>
        </authorList>
    </citation>
    <scope>NUCLEOTIDE SEQUENCE</scope>
    <source>
        <strain evidence="2">FGSC 1904</strain>
    </source>
</reference>
<dbReference type="Gene3D" id="1.10.8.20">
    <property type="entry name" value="N-terminal domain of phosphatidylinositol transfer protein sec14p"/>
    <property type="match status" value="1"/>
</dbReference>
<protein>
    <submittedName>
        <fullName evidence="2">CRAL-TRIO domain-containing protein</fullName>
    </submittedName>
</protein>
<dbReference type="InterPro" id="IPR051026">
    <property type="entry name" value="PI/PC_transfer"/>
</dbReference>
<proteinExistence type="predicted"/>
<dbReference type="Pfam" id="PF03765">
    <property type="entry name" value="CRAL_TRIO_N"/>
    <property type="match status" value="1"/>
</dbReference>
<dbReference type="SMART" id="SM00516">
    <property type="entry name" value="SEC14"/>
    <property type="match status" value="1"/>
</dbReference>
<keyword evidence="3" id="KW-1185">Reference proteome</keyword>
<dbReference type="SMART" id="SM01100">
    <property type="entry name" value="CRAL_TRIO_N"/>
    <property type="match status" value="1"/>
</dbReference>
<name>A0AAE0PFU7_SORBR</name>
<accession>A0AAE0PFU7</accession>
<dbReference type="InterPro" id="IPR011074">
    <property type="entry name" value="CRAL/TRIO_N_dom"/>
</dbReference>
<dbReference type="Pfam" id="PF00650">
    <property type="entry name" value="CRAL_TRIO"/>
    <property type="match status" value="1"/>
</dbReference>
<dbReference type="InterPro" id="IPR036865">
    <property type="entry name" value="CRAL-TRIO_dom_sf"/>
</dbReference>
<dbReference type="SUPFAM" id="SSF46938">
    <property type="entry name" value="CRAL/TRIO N-terminal domain"/>
    <property type="match status" value="1"/>
</dbReference>
<dbReference type="AlphaFoldDB" id="A0AAE0PFU7"/>
<dbReference type="InterPro" id="IPR036273">
    <property type="entry name" value="CRAL/TRIO_N_dom_sf"/>
</dbReference>
<sequence>MEVQNPVRSSLALGLTEQEQASFDALLELCRSRGYLDRPVGLSNEDVRDGLNDETTLLRFLRGRSFDVDGALKQFEEAQEIRSSVGATAAYDTISINDFENTKNMYPHWSGRRDKRGLPICIFDIASLDTATTTSYGKDRTSPDATRRIILCHDYLTRFVLPLCSAMRDRSDPDIPLTSAVYLVDIASFTLKQAWNVRAYAQDISKLLATCYPEVVARVYVLNASSYFSKIWSVLKKFIDPRTAEKLVIVQKEDVLPTLKETIDIENIPIQYGGRLDIKPVDFATQLCSAIKQAIKWERPLHEIPAGPIKYVVDEHGGRSIVAVGTTTAGKMRKELVARLP</sequence>
<reference evidence="2" key="1">
    <citation type="journal article" date="2023" name="Mol. Phylogenet. Evol.">
        <title>Genome-scale phylogeny and comparative genomics of the fungal order Sordariales.</title>
        <authorList>
            <person name="Hensen N."/>
            <person name="Bonometti L."/>
            <person name="Westerberg I."/>
            <person name="Brannstrom I.O."/>
            <person name="Guillou S."/>
            <person name="Cros-Aarteil S."/>
            <person name="Calhoun S."/>
            <person name="Haridas S."/>
            <person name="Kuo A."/>
            <person name="Mondo S."/>
            <person name="Pangilinan J."/>
            <person name="Riley R."/>
            <person name="LaButti K."/>
            <person name="Andreopoulos B."/>
            <person name="Lipzen A."/>
            <person name="Chen C."/>
            <person name="Yan M."/>
            <person name="Daum C."/>
            <person name="Ng V."/>
            <person name="Clum A."/>
            <person name="Steindorff A."/>
            <person name="Ohm R.A."/>
            <person name="Martin F."/>
            <person name="Silar P."/>
            <person name="Natvig D.O."/>
            <person name="Lalanne C."/>
            <person name="Gautier V."/>
            <person name="Ament-Velasquez S.L."/>
            <person name="Kruys A."/>
            <person name="Hutchinson M.I."/>
            <person name="Powell A.J."/>
            <person name="Barry K."/>
            <person name="Miller A.N."/>
            <person name="Grigoriev I.V."/>
            <person name="Debuchy R."/>
            <person name="Gladieux P."/>
            <person name="Hiltunen Thoren M."/>
            <person name="Johannesson H."/>
        </authorList>
    </citation>
    <scope>NUCLEOTIDE SEQUENCE</scope>
    <source>
        <strain evidence="2">FGSC 1904</strain>
    </source>
</reference>
<dbReference type="PANTHER" id="PTHR45657:SF20">
    <property type="entry name" value="CRAL_TRIO DOMAIN PROTEIN (AFU_ORTHOLOGUE AFUA_5G00680)"/>
    <property type="match status" value="1"/>
</dbReference>
<dbReference type="PROSITE" id="PS50191">
    <property type="entry name" value="CRAL_TRIO"/>
    <property type="match status" value="1"/>
</dbReference>
<organism evidence="2 3">
    <name type="scientific">Sordaria brevicollis</name>
    <dbReference type="NCBI Taxonomy" id="83679"/>
    <lineage>
        <taxon>Eukaryota</taxon>
        <taxon>Fungi</taxon>
        <taxon>Dikarya</taxon>
        <taxon>Ascomycota</taxon>
        <taxon>Pezizomycotina</taxon>
        <taxon>Sordariomycetes</taxon>
        <taxon>Sordariomycetidae</taxon>
        <taxon>Sordariales</taxon>
        <taxon>Sordariaceae</taxon>
        <taxon>Sordaria</taxon>
    </lineage>
</organism>
<dbReference type="EMBL" id="JAUTDP010000005">
    <property type="protein sequence ID" value="KAK3399184.1"/>
    <property type="molecule type" value="Genomic_DNA"/>
</dbReference>
<gene>
    <name evidence="2" type="ORF">B0T20DRAFT_193471</name>
</gene>
<evidence type="ECO:0000313" key="3">
    <source>
        <dbReference type="Proteomes" id="UP001281003"/>
    </source>
</evidence>
<dbReference type="Proteomes" id="UP001281003">
    <property type="component" value="Unassembled WGS sequence"/>
</dbReference>
<dbReference type="SUPFAM" id="SSF52087">
    <property type="entry name" value="CRAL/TRIO domain"/>
    <property type="match status" value="1"/>
</dbReference>
<feature type="domain" description="CRAL-TRIO" evidence="1">
    <location>
        <begin position="111"/>
        <end position="280"/>
    </location>
</feature>
<dbReference type="CDD" id="cd00170">
    <property type="entry name" value="SEC14"/>
    <property type="match status" value="1"/>
</dbReference>
<dbReference type="Gene3D" id="3.40.525.10">
    <property type="entry name" value="CRAL-TRIO lipid binding domain"/>
    <property type="match status" value="1"/>
</dbReference>
<evidence type="ECO:0000313" key="2">
    <source>
        <dbReference type="EMBL" id="KAK3399184.1"/>
    </source>
</evidence>